<dbReference type="OrthoDB" id="507950at2"/>
<dbReference type="Proteomes" id="UP000241193">
    <property type="component" value="Unassembled WGS sequence"/>
</dbReference>
<dbReference type="Pfam" id="PF12686">
    <property type="entry name" value="DUF3800"/>
    <property type="match status" value="1"/>
</dbReference>
<gene>
    <name evidence="2" type="ORF">C8261_12565</name>
</gene>
<protein>
    <submittedName>
        <fullName evidence="2">DUF3800 domain-containing protein</fullName>
    </submittedName>
</protein>
<evidence type="ECO:0000313" key="3">
    <source>
        <dbReference type="Proteomes" id="UP000241193"/>
    </source>
</evidence>
<proteinExistence type="predicted"/>
<dbReference type="EMBL" id="PZKC01000010">
    <property type="protein sequence ID" value="PTD95828.1"/>
    <property type="molecule type" value="Genomic_DNA"/>
</dbReference>
<dbReference type="AlphaFoldDB" id="A0A2T4IDK2"/>
<name>A0A2T4IDK2_9RHOO</name>
<comment type="caution">
    <text evidence="2">The sequence shown here is derived from an EMBL/GenBank/DDBJ whole genome shotgun (WGS) entry which is preliminary data.</text>
</comment>
<feature type="region of interest" description="Disordered" evidence="1">
    <location>
        <begin position="280"/>
        <end position="301"/>
    </location>
</feature>
<evidence type="ECO:0000313" key="2">
    <source>
        <dbReference type="EMBL" id="PTD95828.1"/>
    </source>
</evidence>
<evidence type="ECO:0000256" key="1">
    <source>
        <dbReference type="SAM" id="MobiDB-lite"/>
    </source>
</evidence>
<reference evidence="2 3" key="2">
    <citation type="submission" date="2018-04" db="EMBL/GenBank/DDBJ databases">
        <title>Thauera lacus sp. nov., isolated from an saline lake in Inner Mongolia, China.</title>
        <authorList>
            <person name="Liang Q.-Y."/>
        </authorList>
    </citation>
    <scope>NUCLEOTIDE SEQUENCE [LARGE SCALE GENOMIC DNA]</scope>
    <source>
        <strain evidence="2 3">D20</strain>
    </source>
</reference>
<dbReference type="RefSeq" id="WP_107494069.1">
    <property type="nucleotide sequence ID" value="NZ_PZKC01000010.1"/>
</dbReference>
<dbReference type="InterPro" id="IPR024524">
    <property type="entry name" value="DUF3800"/>
</dbReference>
<reference evidence="2 3" key="1">
    <citation type="submission" date="2018-03" db="EMBL/GenBank/DDBJ databases">
        <authorList>
            <person name="Keele B.F."/>
        </authorList>
    </citation>
    <scope>NUCLEOTIDE SEQUENCE [LARGE SCALE GENOMIC DNA]</scope>
    <source>
        <strain evidence="2 3">D20</strain>
    </source>
</reference>
<keyword evidence="3" id="KW-1185">Reference proteome</keyword>
<accession>A0A2T4IDK2</accession>
<sequence length="301" mass="33836">MTSPGTQYSLFESVEAIPVEQPASEPVDRRFSDYIVYVDESGDHSLASIDRDYPVFVLALCVFHKRHYAEKIAPAVQKLKFNYFGHDSVVLHENEIRKQKGDFAFLSHRPTREEFMDRLSSVMDASNFILIACVVDKVRLSRSEGASSNPYHIALGVCLEALRAFLAEKRQDEFKTHVLVECRGKKEDAELELEFRRICDGDNAGNRILPFDVVFADKKTNLAGLQLADLVARPVGINYIRPQQDNKAFETLKQKFFCDGGRNNVGCGYENVGLMIYPPRKAKGPDEPTEAIAPTGNPQST</sequence>
<organism evidence="2 3">
    <name type="scientific">Pseudothauera lacus</name>
    <dbReference type="NCBI Taxonomy" id="2136175"/>
    <lineage>
        <taxon>Bacteria</taxon>
        <taxon>Pseudomonadati</taxon>
        <taxon>Pseudomonadota</taxon>
        <taxon>Betaproteobacteria</taxon>
        <taxon>Rhodocyclales</taxon>
        <taxon>Zoogloeaceae</taxon>
        <taxon>Pseudothauera</taxon>
    </lineage>
</organism>